<dbReference type="AlphaFoldDB" id="A0AAW1PQ15"/>
<organism evidence="4 5">
    <name type="scientific">[Myrmecia] bisecta</name>
    <dbReference type="NCBI Taxonomy" id="41462"/>
    <lineage>
        <taxon>Eukaryota</taxon>
        <taxon>Viridiplantae</taxon>
        <taxon>Chlorophyta</taxon>
        <taxon>core chlorophytes</taxon>
        <taxon>Trebouxiophyceae</taxon>
        <taxon>Trebouxiales</taxon>
        <taxon>Trebouxiaceae</taxon>
        <taxon>Myrmecia</taxon>
    </lineage>
</organism>
<dbReference type="PROSITE" id="PS50088">
    <property type="entry name" value="ANK_REPEAT"/>
    <property type="match status" value="2"/>
</dbReference>
<dbReference type="Gene3D" id="1.25.40.20">
    <property type="entry name" value="Ankyrin repeat-containing domain"/>
    <property type="match status" value="1"/>
</dbReference>
<name>A0AAW1PQ15_9CHLO</name>
<comment type="caution">
    <text evidence="4">The sequence shown here is derived from an EMBL/GenBank/DDBJ whole genome shotgun (WGS) entry which is preliminary data.</text>
</comment>
<dbReference type="InterPro" id="IPR002110">
    <property type="entry name" value="Ankyrin_rpt"/>
</dbReference>
<evidence type="ECO:0000313" key="5">
    <source>
        <dbReference type="Proteomes" id="UP001489004"/>
    </source>
</evidence>
<evidence type="ECO:0000256" key="2">
    <source>
        <dbReference type="ARBA" id="ARBA00023043"/>
    </source>
</evidence>
<evidence type="ECO:0000256" key="1">
    <source>
        <dbReference type="ARBA" id="ARBA00022737"/>
    </source>
</evidence>
<keyword evidence="1" id="KW-0677">Repeat</keyword>
<dbReference type="SMART" id="SM00248">
    <property type="entry name" value="ANK"/>
    <property type="match status" value="2"/>
</dbReference>
<dbReference type="PANTHER" id="PTHR24171">
    <property type="entry name" value="ANKYRIN REPEAT DOMAIN-CONTAINING PROTEIN 39-RELATED"/>
    <property type="match status" value="1"/>
</dbReference>
<dbReference type="Proteomes" id="UP001489004">
    <property type="component" value="Unassembled WGS sequence"/>
</dbReference>
<protein>
    <submittedName>
        <fullName evidence="4">Uncharacterized protein</fullName>
    </submittedName>
</protein>
<feature type="repeat" description="ANK" evidence="3">
    <location>
        <begin position="121"/>
        <end position="154"/>
    </location>
</feature>
<proteinExistence type="predicted"/>
<accession>A0AAW1PQ15</accession>
<dbReference type="InterPro" id="IPR036770">
    <property type="entry name" value="Ankyrin_rpt-contain_sf"/>
</dbReference>
<dbReference type="PROSITE" id="PS50297">
    <property type="entry name" value="ANK_REP_REGION"/>
    <property type="match status" value="2"/>
</dbReference>
<dbReference type="EMBL" id="JALJOR010000009">
    <property type="protein sequence ID" value="KAK9811860.1"/>
    <property type="molecule type" value="Genomic_DNA"/>
</dbReference>
<reference evidence="4 5" key="1">
    <citation type="journal article" date="2024" name="Nat. Commun.">
        <title>Phylogenomics reveals the evolutionary origins of lichenization in chlorophyte algae.</title>
        <authorList>
            <person name="Puginier C."/>
            <person name="Libourel C."/>
            <person name="Otte J."/>
            <person name="Skaloud P."/>
            <person name="Haon M."/>
            <person name="Grisel S."/>
            <person name="Petersen M."/>
            <person name="Berrin J.G."/>
            <person name="Delaux P.M."/>
            <person name="Dal Grande F."/>
            <person name="Keller J."/>
        </authorList>
    </citation>
    <scope>NUCLEOTIDE SEQUENCE [LARGE SCALE GENOMIC DNA]</scope>
    <source>
        <strain evidence="4 5">SAG 2043</strain>
    </source>
</reference>
<feature type="repeat" description="ANK" evidence="3">
    <location>
        <begin position="88"/>
        <end position="120"/>
    </location>
</feature>
<evidence type="ECO:0000256" key="3">
    <source>
        <dbReference type="PROSITE-ProRule" id="PRU00023"/>
    </source>
</evidence>
<dbReference type="Pfam" id="PF13637">
    <property type="entry name" value="Ank_4"/>
    <property type="match status" value="1"/>
</dbReference>
<sequence length="206" mass="22012">MSTEHAKAAKRAALWAADEHACRQADVAENARQTAAAASLAAAGVSKEEGRRWMEAAKSGKVHEQKRLLAGAPRLLAYQGQGTNYSFTGHTALHWAAAKGHLAAIKWLLLKGANPNAQNHAGATPLHAAVSNSQVAAASMLLFEGEADPELRDDFGELALDVALERCHAAVKLMHIAAKVVPMRKQEAQQWSLRDMRTLLGLVDSG</sequence>
<keyword evidence="2 3" id="KW-0040">ANK repeat</keyword>
<dbReference type="SUPFAM" id="SSF48403">
    <property type="entry name" value="Ankyrin repeat"/>
    <property type="match status" value="1"/>
</dbReference>
<keyword evidence="5" id="KW-1185">Reference proteome</keyword>
<evidence type="ECO:0000313" key="4">
    <source>
        <dbReference type="EMBL" id="KAK9811860.1"/>
    </source>
</evidence>
<gene>
    <name evidence="4" type="ORF">WJX72_011307</name>
</gene>